<organism evidence="1 2">
    <name type="scientific">Austropuccinia psidii MF-1</name>
    <dbReference type="NCBI Taxonomy" id="1389203"/>
    <lineage>
        <taxon>Eukaryota</taxon>
        <taxon>Fungi</taxon>
        <taxon>Dikarya</taxon>
        <taxon>Basidiomycota</taxon>
        <taxon>Pucciniomycotina</taxon>
        <taxon>Pucciniomycetes</taxon>
        <taxon>Pucciniales</taxon>
        <taxon>Sphaerophragmiaceae</taxon>
        <taxon>Austropuccinia</taxon>
    </lineage>
</organism>
<proteinExistence type="predicted"/>
<evidence type="ECO:0000313" key="1">
    <source>
        <dbReference type="EMBL" id="MBW0516765.1"/>
    </source>
</evidence>
<comment type="caution">
    <text evidence="1">The sequence shown here is derived from an EMBL/GenBank/DDBJ whole genome shotgun (WGS) entry which is preliminary data.</text>
</comment>
<sequence>MLEGVEKHFLPPTGSWLYERIRLGLQDGDKPSTELQKVIERNIQALKQQFLATTTTFNTEVQIARIGRYNSEIFFKKIEFLMLRVFKLNLSFLNRVGKGSALLLIEAEQKKTQNWLKESIINFLLKKSSVVLTPGHIIPGPSFDAQNPSSLSDMLEKITQEQSSVDEISGSLGTSTDYMIMQLALVVLGDYYKEVNEKKWNALFSPSLGSLEFVEFLVVCLNELNATKTIKSNRILGSGEMRRFFPWEDPKRFDTIPHSVRKFKSYVKSQFSILKGNFSNKQIKQS</sequence>
<dbReference type="AlphaFoldDB" id="A0A9Q3E673"/>
<protein>
    <submittedName>
        <fullName evidence="1">Uncharacterized protein</fullName>
    </submittedName>
</protein>
<evidence type="ECO:0000313" key="2">
    <source>
        <dbReference type="Proteomes" id="UP000765509"/>
    </source>
</evidence>
<gene>
    <name evidence="1" type="ORF">O181_056480</name>
</gene>
<dbReference type="EMBL" id="AVOT02025471">
    <property type="protein sequence ID" value="MBW0516765.1"/>
    <property type="molecule type" value="Genomic_DNA"/>
</dbReference>
<keyword evidence="2" id="KW-1185">Reference proteome</keyword>
<dbReference type="Proteomes" id="UP000765509">
    <property type="component" value="Unassembled WGS sequence"/>
</dbReference>
<name>A0A9Q3E673_9BASI</name>
<accession>A0A9Q3E673</accession>
<reference evidence="1" key="1">
    <citation type="submission" date="2021-03" db="EMBL/GenBank/DDBJ databases">
        <title>Draft genome sequence of rust myrtle Austropuccinia psidii MF-1, a brazilian biotype.</title>
        <authorList>
            <person name="Quecine M.C."/>
            <person name="Pachon D.M.R."/>
            <person name="Bonatelli M.L."/>
            <person name="Correr F.H."/>
            <person name="Franceschini L.M."/>
            <person name="Leite T.F."/>
            <person name="Margarido G.R.A."/>
            <person name="Almeida C.A."/>
            <person name="Ferrarezi J.A."/>
            <person name="Labate C.A."/>
        </authorList>
    </citation>
    <scope>NUCLEOTIDE SEQUENCE</scope>
    <source>
        <strain evidence="1">MF-1</strain>
    </source>
</reference>